<accession>A0A930UZ81</accession>
<feature type="transmembrane region" description="Helical" evidence="1">
    <location>
        <begin position="83"/>
        <end position="102"/>
    </location>
</feature>
<organism evidence="2 3">
    <name type="scientific">Nocardioides acrostichi</name>
    <dbReference type="NCBI Taxonomy" id="2784339"/>
    <lineage>
        <taxon>Bacteria</taxon>
        <taxon>Bacillati</taxon>
        <taxon>Actinomycetota</taxon>
        <taxon>Actinomycetes</taxon>
        <taxon>Propionibacteriales</taxon>
        <taxon>Nocardioidaceae</taxon>
        <taxon>Nocardioides</taxon>
    </lineage>
</organism>
<comment type="caution">
    <text evidence="2">The sequence shown here is derived from an EMBL/GenBank/DDBJ whole genome shotgun (WGS) entry which is preliminary data.</text>
</comment>
<reference evidence="2" key="1">
    <citation type="submission" date="2020-11" db="EMBL/GenBank/DDBJ databases">
        <title>Nocardioides sp. CBS4Y-1, whole genome shotgun sequence.</title>
        <authorList>
            <person name="Tuo L."/>
        </authorList>
    </citation>
    <scope>NUCLEOTIDE SEQUENCE</scope>
    <source>
        <strain evidence="2">CBS4Y-1</strain>
    </source>
</reference>
<evidence type="ECO:0000256" key="1">
    <source>
        <dbReference type="SAM" id="Phobius"/>
    </source>
</evidence>
<keyword evidence="1" id="KW-0472">Membrane</keyword>
<evidence type="ECO:0000313" key="2">
    <source>
        <dbReference type="EMBL" id="MBF4160832.1"/>
    </source>
</evidence>
<proteinExistence type="predicted"/>
<keyword evidence="1" id="KW-1133">Transmembrane helix</keyword>
<dbReference type="Proteomes" id="UP000656804">
    <property type="component" value="Unassembled WGS sequence"/>
</dbReference>
<name>A0A930UZ81_9ACTN</name>
<gene>
    <name evidence="2" type="ORF">ISG29_03965</name>
</gene>
<dbReference type="AlphaFoldDB" id="A0A930UZ81"/>
<sequence length="107" mass="11129">MSRRTATFVLLGAAVLVLGLWLAVHNPTVEVAARDFGGVHAGQCLAPYDTVFNGQSSFPGGEHREAYTAALRSACAIDAHVRVGLAGGCAVIGVLLLTGSLVRRRAK</sequence>
<keyword evidence="1" id="KW-0812">Transmembrane</keyword>
<evidence type="ECO:0000313" key="3">
    <source>
        <dbReference type="Proteomes" id="UP000656804"/>
    </source>
</evidence>
<keyword evidence="3" id="KW-1185">Reference proteome</keyword>
<protein>
    <submittedName>
        <fullName evidence="2">Uncharacterized protein</fullName>
    </submittedName>
</protein>
<dbReference type="EMBL" id="JADIVZ010000001">
    <property type="protein sequence ID" value="MBF4160832.1"/>
    <property type="molecule type" value="Genomic_DNA"/>
</dbReference>
<dbReference type="RefSeq" id="WP_194502005.1">
    <property type="nucleotide sequence ID" value="NZ_JADIVZ010000001.1"/>
</dbReference>